<keyword evidence="2" id="KW-1185">Reference proteome</keyword>
<evidence type="ECO:0000313" key="1">
    <source>
        <dbReference type="EMBL" id="MBB1489814.1"/>
    </source>
</evidence>
<gene>
    <name evidence="1" type="ORF">H4O21_24730</name>
</gene>
<reference evidence="1 2" key="1">
    <citation type="submission" date="2020-08" db="EMBL/GenBank/DDBJ databases">
        <title>Oceanospirillum sp. nov. isolated from marine sediment.</title>
        <authorList>
            <person name="Ji X."/>
        </authorList>
    </citation>
    <scope>NUCLEOTIDE SEQUENCE [LARGE SCALE GENOMIC DNA]</scope>
    <source>
        <strain evidence="1 2">D5</strain>
    </source>
</reference>
<dbReference type="Proteomes" id="UP000565262">
    <property type="component" value="Unassembled WGS sequence"/>
</dbReference>
<evidence type="ECO:0000313" key="2">
    <source>
        <dbReference type="Proteomes" id="UP000565262"/>
    </source>
</evidence>
<accession>A0A839IYY0</accession>
<proteinExistence type="predicted"/>
<comment type="caution">
    <text evidence="1">The sequence shown here is derived from an EMBL/GenBank/DDBJ whole genome shotgun (WGS) entry which is preliminary data.</text>
</comment>
<sequence>MVSGARREKAAAEIGLSARTFRRWMDDSGEVQYDRRPEAIRPKPATALSPEERQAIIRVCNEAPYASL</sequence>
<protein>
    <submittedName>
        <fullName evidence="1">IS3 family transposase</fullName>
    </submittedName>
</protein>
<name>A0A839IYY0_9GAMM</name>
<dbReference type="EMBL" id="JACJFM010000237">
    <property type="protein sequence ID" value="MBB1489814.1"/>
    <property type="molecule type" value="Genomic_DNA"/>
</dbReference>
<feature type="non-terminal residue" evidence="1">
    <location>
        <position position="68"/>
    </location>
</feature>
<dbReference type="AlphaFoldDB" id="A0A839IYY0"/>
<organism evidence="1 2">
    <name type="scientific">Oceanospirillum sediminis</name>
    <dbReference type="NCBI Taxonomy" id="2760088"/>
    <lineage>
        <taxon>Bacteria</taxon>
        <taxon>Pseudomonadati</taxon>
        <taxon>Pseudomonadota</taxon>
        <taxon>Gammaproteobacteria</taxon>
        <taxon>Oceanospirillales</taxon>
        <taxon>Oceanospirillaceae</taxon>
        <taxon>Oceanospirillum</taxon>
    </lineage>
</organism>